<dbReference type="EMBL" id="JAUSUW010000001">
    <property type="protein sequence ID" value="MDQ0419383.1"/>
    <property type="molecule type" value="Genomic_DNA"/>
</dbReference>
<reference evidence="1 2" key="1">
    <citation type="submission" date="2023-07" db="EMBL/GenBank/DDBJ databases">
        <title>Genomic Encyclopedia of Type Strains, Phase IV (KMG-IV): sequencing the most valuable type-strain genomes for metagenomic binning, comparative biology and taxonomic classification.</title>
        <authorList>
            <person name="Goeker M."/>
        </authorList>
    </citation>
    <scope>NUCLEOTIDE SEQUENCE [LARGE SCALE GENOMIC DNA]</scope>
    <source>
        <strain evidence="1 2">DSM 1111</strain>
    </source>
</reference>
<evidence type="ECO:0000313" key="1">
    <source>
        <dbReference type="EMBL" id="MDQ0419383.1"/>
    </source>
</evidence>
<protein>
    <submittedName>
        <fullName evidence="1">Uncharacterized protein</fullName>
    </submittedName>
</protein>
<proteinExistence type="predicted"/>
<name>A0ABU0G292_9HYPH</name>
<evidence type="ECO:0000313" key="2">
    <source>
        <dbReference type="Proteomes" id="UP001238496"/>
    </source>
</evidence>
<keyword evidence="2" id="KW-1185">Reference proteome</keyword>
<accession>A0ABU0G292</accession>
<sequence>MQYDHVRGHNSLVEARVTVPLSLEELLHPK</sequence>
<dbReference type="Proteomes" id="UP001238496">
    <property type="component" value="Unassembled WGS sequence"/>
</dbReference>
<comment type="caution">
    <text evidence="1">The sequence shown here is derived from an EMBL/GenBank/DDBJ whole genome shotgun (WGS) entry which is preliminary data.</text>
</comment>
<gene>
    <name evidence="1" type="ORF">J2045_000393</name>
</gene>
<organism evidence="1 2">
    <name type="scientific">Peteryoungia aggregata LMG 23059</name>
    <dbReference type="NCBI Taxonomy" id="1368425"/>
    <lineage>
        <taxon>Bacteria</taxon>
        <taxon>Pseudomonadati</taxon>
        <taxon>Pseudomonadota</taxon>
        <taxon>Alphaproteobacteria</taxon>
        <taxon>Hyphomicrobiales</taxon>
        <taxon>Rhizobiaceae</taxon>
        <taxon>Peteryoungia</taxon>
    </lineage>
</organism>